<protein>
    <submittedName>
        <fullName evidence="1">Uncharacterized protein</fullName>
    </submittedName>
</protein>
<dbReference type="AlphaFoldDB" id="A0A7W6MS17"/>
<proteinExistence type="predicted"/>
<reference evidence="1 2" key="1">
    <citation type="submission" date="2020-08" db="EMBL/GenBank/DDBJ databases">
        <title>Genomic Encyclopedia of Type Strains, Phase IV (KMG-IV): sequencing the most valuable type-strain genomes for metagenomic binning, comparative biology and taxonomic classification.</title>
        <authorList>
            <person name="Goeker M."/>
        </authorList>
    </citation>
    <scope>NUCLEOTIDE SEQUENCE [LARGE SCALE GENOMIC DNA]</scope>
    <source>
        <strain evidence="1 2">DSM 103570</strain>
    </source>
</reference>
<keyword evidence="2" id="KW-1185">Reference proteome</keyword>
<accession>A0A7W6MS17</accession>
<sequence length="92" mass="10213">MQPFIATALAVGLISTQAKGDEGCEAIAASEYHDRVNDAFADLQTRTRPSDKATFSRFEEMASYQPQIPGWLVPFYATSADGSQIRWFGLYM</sequence>
<gene>
    <name evidence="1" type="ORF">GGR03_004670</name>
</gene>
<organism evidence="1 2">
    <name type="scientific">Aurantimonas endophytica</name>
    <dbReference type="NCBI Taxonomy" id="1522175"/>
    <lineage>
        <taxon>Bacteria</taxon>
        <taxon>Pseudomonadati</taxon>
        <taxon>Pseudomonadota</taxon>
        <taxon>Alphaproteobacteria</taxon>
        <taxon>Hyphomicrobiales</taxon>
        <taxon>Aurantimonadaceae</taxon>
        <taxon>Aurantimonas</taxon>
    </lineage>
</organism>
<dbReference type="EMBL" id="JACIEM010000007">
    <property type="protein sequence ID" value="MBB4005568.1"/>
    <property type="molecule type" value="Genomic_DNA"/>
</dbReference>
<name>A0A7W6MS17_9HYPH</name>
<evidence type="ECO:0000313" key="2">
    <source>
        <dbReference type="Proteomes" id="UP000588647"/>
    </source>
</evidence>
<evidence type="ECO:0000313" key="1">
    <source>
        <dbReference type="EMBL" id="MBB4005568.1"/>
    </source>
</evidence>
<comment type="caution">
    <text evidence="1">The sequence shown here is derived from an EMBL/GenBank/DDBJ whole genome shotgun (WGS) entry which is preliminary data.</text>
</comment>
<dbReference type="Proteomes" id="UP000588647">
    <property type="component" value="Unassembled WGS sequence"/>
</dbReference>